<dbReference type="KEGG" id="rfr:Rfer_0173"/>
<proteinExistence type="predicted"/>
<gene>
    <name evidence="2" type="ordered locus">Rfer_0173</name>
</gene>
<dbReference type="PANTHER" id="PTHR39162">
    <property type="entry name" value="GLL3345 PROTEIN"/>
    <property type="match status" value="1"/>
</dbReference>
<dbReference type="Pfam" id="PF09579">
    <property type="entry name" value="Spore_YtfJ"/>
    <property type="match status" value="1"/>
</dbReference>
<feature type="region of interest" description="Disordered" evidence="1">
    <location>
        <begin position="53"/>
        <end position="73"/>
    </location>
</feature>
<dbReference type="eggNOG" id="COG3874">
    <property type="taxonomic scope" value="Bacteria"/>
</dbReference>
<keyword evidence="3" id="KW-1185">Reference proteome</keyword>
<evidence type="ECO:0000313" key="3">
    <source>
        <dbReference type="Proteomes" id="UP000008332"/>
    </source>
</evidence>
<dbReference type="RefSeq" id="WP_011462505.1">
    <property type="nucleotide sequence ID" value="NC_007908.1"/>
</dbReference>
<dbReference type="PANTHER" id="PTHR39162:SF1">
    <property type="entry name" value="SPORULATION PROTEIN YTFJ"/>
    <property type="match status" value="1"/>
</dbReference>
<dbReference type="HOGENOM" id="CLU_115880_2_0_4"/>
<name>Q222X1_ALBFT</name>
<dbReference type="EMBL" id="CP000267">
    <property type="protein sequence ID" value="ABD67932.1"/>
    <property type="molecule type" value="Genomic_DNA"/>
</dbReference>
<dbReference type="AlphaFoldDB" id="Q222X1"/>
<dbReference type="OrthoDB" id="7067514at2"/>
<dbReference type="InterPro" id="IPR014229">
    <property type="entry name" value="Spore_YtfJ"/>
</dbReference>
<protein>
    <recommendedName>
        <fullName evidence="4">Sporulation protein YtfJ</fullName>
    </recommendedName>
</protein>
<accession>Q222X1</accession>
<sequence>MADIDNLFGKAISEIERMLNTKTVVGEPITVEGNTLIPLISVGFGFGVGAGEGTDPKKGGGTGTGGGAAGGGGVKPVALIIINKDGVRVEPVKGGAASLLDKIADVAGKFAPNKPTAA</sequence>
<evidence type="ECO:0000256" key="1">
    <source>
        <dbReference type="SAM" id="MobiDB-lite"/>
    </source>
</evidence>
<reference evidence="3" key="1">
    <citation type="submission" date="2006-02" db="EMBL/GenBank/DDBJ databases">
        <title>Complete sequence of chromosome of Rhodoferax ferrireducens DSM 15236.</title>
        <authorList>
            <person name="Copeland A."/>
            <person name="Lucas S."/>
            <person name="Lapidus A."/>
            <person name="Barry K."/>
            <person name="Detter J.C."/>
            <person name="Glavina del Rio T."/>
            <person name="Hammon N."/>
            <person name="Israni S."/>
            <person name="Pitluck S."/>
            <person name="Brettin T."/>
            <person name="Bruce D."/>
            <person name="Han C."/>
            <person name="Tapia R."/>
            <person name="Gilna P."/>
            <person name="Kiss H."/>
            <person name="Schmutz J."/>
            <person name="Larimer F."/>
            <person name="Land M."/>
            <person name="Kyrpides N."/>
            <person name="Ivanova N."/>
            <person name="Richardson P."/>
        </authorList>
    </citation>
    <scope>NUCLEOTIDE SEQUENCE [LARGE SCALE GENOMIC DNA]</scope>
    <source>
        <strain evidence="3">ATCC BAA-621 / DSM 15236 / T118</strain>
    </source>
</reference>
<dbReference type="Proteomes" id="UP000008332">
    <property type="component" value="Chromosome"/>
</dbReference>
<feature type="compositionally biased region" description="Gly residues" evidence="1">
    <location>
        <begin position="59"/>
        <end position="73"/>
    </location>
</feature>
<evidence type="ECO:0008006" key="4">
    <source>
        <dbReference type="Google" id="ProtNLM"/>
    </source>
</evidence>
<evidence type="ECO:0000313" key="2">
    <source>
        <dbReference type="EMBL" id="ABD67932.1"/>
    </source>
</evidence>
<dbReference type="STRING" id="338969.Rfer_0173"/>
<organism evidence="2 3">
    <name type="scientific">Albidiferax ferrireducens (strain ATCC BAA-621 / DSM 15236 / T118)</name>
    <name type="common">Rhodoferax ferrireducens</name>
    <dbReference type="NCBI Taxonomy" id="338969"/>
    <lineage>
        <taxon>Bacteria</taxon>
        <taxon>Pseudomonadati</taxon>
        <taxon>Pseudomonadota</taxon>
        <taxon>Betaproteobacteria</taxon>
        <taxon>Burkholderiales</taxon>
        <taxon>Comamonadaceae</taxon>
        <taxon>Rhodoferax</taxon>
    </lineage>
</organism>
<dbReference type="PIRSF" id="PIRSF021377">
    <property type="entry name" value="YtfJ"/>
    <property type="match status" value="1"/>
</dbReference>